<evidence type="ECO:0000313" key="3">
    <source>
        <dbReference type="Proteomes" id="UP000611640"/>
    </source>
</evidence>
<proteinExistence type="predicted"/>
<dbReference type="InterPro" id="IPR007048">
    <property type="entry name" value="IraD/Gp25-like"/>
</dbReference>
<evidence type="ECO:0000313" key="2">
    <source>
        <dbReference type="EMBL" id="BCJ37198.1"/>
    </source>
</evidence>
<dbReference type="RefSeq" id="WP_203963447.1">
    <property type="nucleotide sequence ID" value="NZ_AP023355.1"/>
</dbReference>
<dbReference type="Pfam" id="PF04965">
    <property type="entry name" value="GPW_gp25"/>
    <property type="match status" value="1"/>
</dbReference>
<name>A0A7R7DSV2_9ACTN</name>
<dbReference type="AlphaFoldDB" id="A0A7R7DSV2"/>
<feature type="domain" description="IraD/Gp25-like" evidence="1">
    <location>
        <begin position="26"/>
        <end position="117"/>
    </location>
</feature>
<sequence>MKSDSIGTGWVFPPRARAHGAIAVNSGVERVEQAMRIILLTYPGERQMRPDFGSRLRDFVFAEMSVDTAGRIATEVRAALSRWERRVQVREVFVEPAVDEAAGLFRIDIRYRLAGEPDRSVVIDFDSLEENTGVERSGVR</sequence>
<evidence type="ECO:0000259" key="1">
    <source>
        <dbReference type="Pfam" id="PF04965"/>
    </source>
</evidence>
<dbReference type="Gene3D" id="3.10.450.40">
    <property type="match status" value="1"/>
</dbReference>
<dbReference type="SUPFAM" id="SSF160719">
    <property type="entry name" value="gpW/gp25-like"/>
    <property type="match status" value="1"/>
</dbReference>
<reference evidence="2 3" key="1">
    <citation type="submission" date="2020-08" db="EMBL/GenBank/DDBJ databases">
        <title>Whole genome shotgun sequence of Actinocatenispora thailandica NBRC 105041.</title>
        <authorList>
            <person name="Komaki H."/>
            <person name="Tamura T."/>
        </authorList>
    </citation>
    <scope>NUCLEOTIDE SEQUENCE [LARGE SCALE GENOMIC DNA]</scope>
    <source>
        <strain evidence="2 3">NBRC 105041</strain>
    </source>
</reference>
<dbReference type="EMBL" id="AP023355">
    <property type="protein sequence ID" value="BCJ37198.1"/>
    <property type="molecule type" value="Genomic_DNA"/>
</dbReference>
<dbReference type="KEGG" id="atl:Athai_47010"/>
<protein>
    <recommendedName>
        <fullName evidence="1">IraD/Gp25-like domain-containing protein</fullName>
    </recommendedName>
</protein>
<accession>A0A7R7DSV2</accession>
<keyword evidence="3" id="KW-1185">Reference proteome</keyword>
<gene>
    <name evidence="2" type="ORF">Athai_47010</name>
</gene>
<organism evidence="2 3">
    <name type="scientific">Actinocatenispora thailandica</name>
    <dbReference type="NCBI Taxonomy" id="227318"/>
    <lineage>
        <taxon>Bacteria</taxon>
        <taxon>Bacillati</taxon>
        <taxon>Actinomycetota</taxon>
        <taxon>Actinomycetes</taxon>
        <taxon>Micromonosporales</taxon>
        <taxon>Micromonosporaceae</taxon>
        <taxon>Actinocatenispora</taxon>
    </lineage>
</organism>
<dbReference type="Proteomes" id="UP000611640">
    <property type="component" value="Chromosome"/>
</dbReference>